<dbReference type="SUPFAM" id="SSF51395">
    <property type="entry name" value="FMN-linked oxidoreductases"/>
    <property type="match status" value="1"/>
</dbReference>
<dbReference type="InterPro" id="IPR023753">
    <property type="entry name" value="FAD/NAD-binding_dom"/>
</dbReference>
<evidence type="ECO:0000256" key="5">
    <source>
        <dbReference type="ARBA" id="ARBA00023002"/>
    </source>
</evidence>
<gene>
    <name evidence="7" type="ORF">IMW75_08400</name>
</gene>
<dbReference type="InterPro" id="IPR013785">
    <property type="entry name" value="Aldolase_TIM"/>
</dbReference>
<protein>
    <submittedName>
        <fullName evidence="7">FAD-dependent oxidoreductase</fullName>
    </submittedName>
</protein>
<evidence type="ECO:0000259" key="6">
    <source>
        <dbReference type="Pfam" id="PF07992"/>
    </source>
</evidence>
<evidence type="ECO:0000256" key="2">
    <source>
        <dbReference type="ARBA" id="ARBA00011048"/>
    </source>
</evidence>
<feature type="domain" description="FAD/NAD(P)-binding" evidence="6">
    <location>
        <begin position="67"/>
        <end position="172"/>
    </location>
</feature>
<dbReference type="Gene3D" id="3.40.50.720">
    <property type="entry name" value="NAD(P)-binding Rossmann-like Domain"/>
    <property type="match status" value="1"/>
</dbReference>
<dbReference type="Gene3D" id="3.20.20.70">
    <property type="entry name" value="Aldolase class I"/>
    <property type="match status" value="1"/>
</dbReference>
<name>A0ABS3ADR7_9PSED</name>
<dbReference type="PRINTS" id="PR00411">
    <property type="entry name" value="PNDRDTASEI"/>
</dbReference>
<comment type="cofactor">
    <cofactor evidence="1">
        <name>FMN</name>
        <dbReference type="ChEBI" id="CHEBI:58210"/>
    </cofactor>
</comment>
<keyword evidence="4" id="KW-0288">FMN</keyword>
<dbReference type="PANTHER" id="PTHR42917">
    <property type="entry name" value="2,4-DIENOYL-COA REDUCTASE"/>
    <property type="match status" value="1"/>
</dbReference>
<dbReference type="Proteomes" id="UP000772591">
    <property type="component" value="Unassembled WGS sequence"/>
</dbReference>
<dbReference type="Gene3D" id="3.50.50.60">
    <property type="entry name" value="FAD/NAD(P)-binding domain"/>
    <property type="match status" value="1"/>
</dbReference>
<reference evidence="7 8" key="1">
    <citation type="journal article" date="2021" name="Int. J. Syst. Evol. Microbiol.">
        <title>Pseudomonas piscium sp. nov., Pseudomonas pisciculturae sp. nov., Pseudomonas mucoides sp. nov. and Pseudomonas neuropathica sp. nov. isolated from rainbow trout.</title>
        <authorList>
            <person name="Duman M."/>
            <person name="Mulet M."/>
            <person name="Altun S."/>
            <person name="Saticioglu I.B."/>
            <person name="Gomila M."/>
            <person name="Lalucat J."/>
            <person name="Garcia-Valdes E."/>
        </authorList>
    </citation>
    <scope>NUCLEOTIDE SEQUENCE [LARGE SCALE GENOMIC DNA]</scope>
    <source>
        <strain evidence="7 8">LMG 28632</strain>
    </source>
</reference>
<keyword evidence="5" id="KW-0560">Oxidoreductase</keyword>
<sequence length="362" mass="39860">MVGMTRAHMTDPHIVRKIIEKREEDIRPCVGANYCLDRIYQGGAAYCIHNAATGRETTMPHDIPKAAVKRRVVVVGSGPAGLEAARVAGERGHDVTVLEAADQPGGQIRLTALSERRREMISIIDWRMAQCERLGVKFHFNTWAEADTVQAFEPDVVIVATGGLPHTEVLREGNELVVSTWDIISGDVKPGRNVLIFDDAGDHAALQAAEVIARSGATLEIVTPDRSFAPEVMAMNLVPYMRSLQDLDVTFTVTYRVEKVHKRDGTLVAIFGSDYGQVHKQRVVDQVVINHGTLPLDDLYFELRPLSSNGGAVEQHDLIAGNAQHLVTHPEGRFQLFRIGDAVSARNTHAAIYDALRLVKEI</sequence>
<dbReference type="SUPFAM" id="SSF51905">
    <property type="entry name" value="FAD/NAD(P)-binding domain"/>
    <property type="match status" value="1"/>
</dbReference>
<keyword evidence="8" id="KW-1185">Reference proteome</keyword>
<dbReference type="Pfam" id="PF07992">
    <property type="entry name" value="Pyr_redox_2"/>
    <property type="match status" value="1"/>
</dbReference>
<comment type="similarity">
    <text evidence="2">In the N-terminal section; belongs to the NADH:flavin oxidoreductase/NADH oxidase family.</text>
</comment>
<evidence type="ECO:0000256" key="4">
    <source>
        <dbReference type="ARBA" id="ARBA00022643"/>
    </source>
</evidence>
<comment type="caution">
    <text evidence="7">The sequence shown here is derived from an EMBL/GenBank/DDBJ whole genome shotgun (WGS) entry which is preliminary data.</text>
</comment>
<evidence type="ECO:0000256" key="1">
    <source>
        <dbReference type="ARBA" id="ARBA00001917"/>
    </source>
</evidence>
<dbReference type="PRINTS" id="PR00368">
    <property type="entry name" value="FADPNR"/>
</dbReference>
<proteinExistence type="inferred from homology"/>
<evidence type="ECO:0000313" key="8">
    <source>
        <dbReference type="Proteomes" id="UP000772591"/>
    </source>
</evidence>
<accession>A0ABS3ADR7</accession>
<evidence type="ECO:0000256" key="3">
    <source>
        <dbReference type="ARBA" id="ARBA00022630"/>
    </source>
</evidence>
<keyword evidence="3" id="KW-0285">Flavoprotein</keyword>
<dbReference type="InterPro" id="IPR051793">
    <property type="entry name" value="NADH:flavin_oxidoreductase"/>
</dbReference>
<dbReference type="EMBL" id="JADEVO010000008">
    <property type="protein sequence ID" value="MBN3965299.1"/>
    <property type="molecule type" value="Genomic_DNA"/>
</dbReference>
<organism evidence="7 8">
    <name type="scientific">Pseudomonas gregormendelii</name>
    <dbReference type="NCBI Taxonomy" id="1628277"/>
    <lineage>
        <taxon>Bacteria</taxon>
        <taxon>Pseudomonadati</taxon>
        <taxon>Pseudomonadota</taxon>
        <taxon>Gammaproteobacteria</taxon>
        <taxon>Pseudomonadales</taxon>
        <taxon>Pseudomonadaceae</taxon>
        <taxon>Pseudomonas</taxon>
    </lineage>
</organism>
<evidence type="ECO:0000313" key="7">
    <source>
        <dbReference type="EMBL" id="MBN3965299.1"/>
    </source>
</evidence>
<dbReference type="InterPro" id="IPR036188">
    <property type="entry name" value="FAD/NAD-bd_sf"/>
</dbReference>
<dbReference type="PANTHER" id="PTHR42917:SF2">
    <property type="entry name" value="2,4-DIENOYL-COA REDUCTASE [(2E)-ENOYL-COA-PRODUCING]"/>
    <property type="match status" value="1"/>
</dbReference>